<accession>A0A316F1P3</accession>
<dbReference type="PANTHER" id="PTHR42810">
    <property type="entry name" value="PURINE PERMEASE C1399.01C-RELATED"/>
    <property type="match status" value="1"/>
</dbReference>
<keyword evidence="10" id="KW-1185">Reference proteome</keyword>
<dbReference type="NCBIfam" id="TIGR00801">
    <property type="entry name" value="ncs2"/>
    <property type="match status" value="1"/>
</dbReference>
<dbReference type="GO" id="GO:0042907">
    <property type="term" value="F:xanthine transmembrane transporter activity"/>
    <property type="evidence" value="ECO:0007669"/>
    <property type="project" value="TreeGrafter"/>
</dbReference>
<feature type="transmembrane region" description="Helical" evidence="8">
    <location>
        <begin position="61"/>
        <end position="84"/>
    </location>
</feature>
<dbReference type="PANTHER" id="PTHR42810:SF4">
    <property type="entry name" value="URIC ACID TRANSPORTER UACT"/>
    <property type="match status" value="1"/>
</dbReference>
<keyword evidence="3" id="KW-0813">Transport</keyword>
<dbReference type="RefSeq" id="WP_109581701.1">
    <property type="nucleotide sequence ID" value="NZ_QGGT01000001.1"/>
</dbReference>
<evidence type="ECO:0000256" key="6">
    <source>
        <dbReference type="ARBA" id="ARBA00022989"/>
    </source>
</evidence>
<feature type="transmembrane region" description="Helical" evidence="8">
    <location>
        <begin position="216"/>
        <end position="236"/>
    </location>
</feature>
<proteinExistence type="inferred from homology"/>
<feature type="transmembrane region" description="Helical" evidence="8">
    <location>
        <begin position="433"/>
        <end position="453"/>
    </location>
</feature>
<evidence type="ECO:0000256" key="5">
    <source>
        <dbReference type="ARBA" id="ARBA00022692"/>
    </source>
</evidence>
<feature type="transmembrane region" description="Helical" evidence="8">
    <location>
        <begin position="28"/>
        <end position="49"/>
    </location>
</feature>
<feature type="transmembrane region" description="Helical" evidence="8">
    <location>
        <begin position="404"/>
        <end position="427"/>
    </location>
</feature>
<feature type="transmembrane region" description="Helical" evidence="8">
    <location>
        <begin position="188"/>
        <end position="209"/>
    </location>
</feature>
<evidence type="ECO:0000313" key="9">
    <source>
        <dbReference type="EMBL" id="PWK38065.1"/>
    </source>
</evidence>
<dbReference type="InterPro" id="IPR006042">
    <property type="entry name" value="Xan_ur_permease"/>
</dbReference>
<feature type="transmembrane region" description="Helical" evidence="8">
    <location>
        <begin position="142"/>
        <end position="168"/>
    </location>
</feature>
<evidence type="ECO:0000313" key="10">
    <source>
        <dbReference type="Proteomes" id="UP000245754"/>
    </source>
</evidence>
<comment type="subcellular location">
    <subcellularLocation>
        <location evidence="1">Cell membrane</location>
        <topology evidence="1">Multi-pass membrane protein</topology>
    </subcellularLocation>
</comment>
<evidence type="ECO:0000256" key="1">
    <source>
        <dbReference type="ARBA" id="ARBA00004651"/>
    </source>
</evidence>
<name>A0A316F1P3_9BURK</name>
<evidence type="ECO:0000256" key="7">
    <source>
        <dbReference type="ARBA" id="ARBA00023136"/>
    </source>
</evidence>
<dbReference type="AlphaFoldDB" id="A0A316F1P3"/>
<feature type="transmembrane region" description="Helical" evidence="8">
    <location>
        <begin position="343"/>
        <end position="359"/>
    </location>
</feature>
<feature type="transmembrane region" description="Helical" evidence="8">
    <location>
        <begin position="371"/>
        <end position="392"/>
    </location>
</feature>
<evidence type="ECO:0000256" key="8">
    <source>
        <dbReference type="SAM" id="Phobius"/>
    </source>
</evidence>
<organism evidence="9 10">
    <name type="scientific">Cupriavidus plantarum</name>
    <dbReference type="NCBI Taxonomy" id="942865"/>
    <lineage>
        <taxon>Bacteria</taxon>
        <taxon>Pseudomonadati</taxon>
        <taxon>Pseudomonadota</taxon>
        <taxon>Betaproteobacteria</taxon>
        <taxon>Burkholderiales</taxon>
        <taxon>Burkholderiaceae</taxon>
        <taxon>Cupriavidus</taxon>
    </lineage>
</organism>
<feature type="transmembrane region" description="Helical" evidence="8">
    <location>
        <begin position="265"/>
        <end position="290"/>
    </location>
</feature>
<comment type="caution">
    <text evidence="9">The sequence shown here is derived from an EMBL/GenBank/DDBJ whole genome shotgun (WGS) entry which is preliminary data.</text>
</comment>
<keyword evidence="7 8" id="KW-0472">Membrane</keyword>
<protein>
    <submittedName>
        <fullName evidence="9">NCS2 family nucleobase:cation symporter-2</fullName>
    </submittedName>
</protein>
<sequence length="474" mass="49344">MTSASSTSPADGATPADRINERLPSGRLLALGLQHVLVMYAGTVAVPLIVGGALKLPKDQLAFLINADLFAAGIATLIQALGFWRFGIRMPVMMGVTFAAVAPMIAIGGDPEVGLLGIYGAVIASGIFGILIAPLMGRMLGLFPPVVTGTVITLIGISLMRVGINWAGGGQPTTRAVIDGVVKDVPNLAYGDLGNLAIAGLVLVVILVLTRFGRGLVANCAVLLGIVIGTLVAMAFGKVSFEGLHEASYVAVITPLHFGMPTFQLTAVLSMCIVMLITLVESTGMFLALADITGKRLTNRELTNGLRADGLGTIIGGVFNTFPYTSFSQNVGLVTVTGVRSRYVAVAGGLILIAFGLFPKMAHVVASVPQFVLGGAGIVMFGMVAATGVRILGSCDFNRNRHNLFIVAISIGFGMIPTLSPTLFQYLPKWTDPFTHSGIVLGTIVAVALNLFYNGMQSAEEAMRNAAANSHGTE</sequence>
<dbReference type="NCBIfam" id="NF037981">
    <property type="entry name" value="NCS2_1"/>
    <property type="match status" value="1"/>
</dbReference>
<reference evidence="9 10" key="1">
    <citation type="submission" date="2018-05" db="EMBL/GenBank/DDBJ databases">
        <title>Genomic Encyclopedia of Type Strains, Phase IV (KMG-V): Genome sequencing to study the core and pangenomes of soil and plant-associated prokaryotes.</title>
        <authorList>
            <person name="Whitman W."/>
        </authorList>
    </citation>
    <scope>NUCLEOTIDE SEQUENCE [LARGE SCALE GENOMIC DNA]</scope>
    <source>
        <strain evidence="9 10">SLV-132</strain>
    </source>
</reference>
<dbReference type="InterPro" id="IPR017588">
    <property type="entry name" value="UacT-like"/>
</dbReference>
<dbReference type="EMBL" id="QGGT01000001">
    <property type="protein sequence ID" value="PWK38065.1"/>
    <property type="molecule type" value="Genomic_DNA"/>
</dbReference>
<evidence type="ECO:0000256" key="3">
    <source>
        <dbReference type="ARBA" id="ARBA00022448"/>
    </source>
</evidence>
<comment type="similarity">
    <text evidence="2">Belongs to the nucleobase:cation symporter-2 (NCS2) (TC 2.A.40) family.</text>
</comment>
<feature type="transmembrane region" description="Helical" evidence="8">
    <location>
        <begin position="115"/>
        <end position="135"/>
    </location>
</feature>
<evidence type="ECO:0000256" key="2">
    <source>
        <dbReference type="ARBA" id="ARBA00008821"/>
    </source>
</evidence>
<dbReference type="PROSITE" id="PS01116">
    <property type="entry name" value="XANTH_URACIL_PERMASE"/>
    <property type="match status" value="1"/>
</dbReference>
<keyword evidence="6 8" id="KW-1133">Transmembrane helix</keyword>
<dbReference type="InterPro" id="IPR006043">
    <property type="entry name" value="NCS2"/>
</dbReference>
<dbReference type="GO" id="GO:0005886">
    <property type="term" value="C:plasma membrane"/>
    <property type="evidence" value="ECO:0007669"/>
    <property type="project" value="UniProtKB-SubCell"/>
</dbReference>
<keyword evidence="5 8" id="KW-0812">Transmembrane</keyword>
<evidence type="ECO:0000256" key="4">
    <source>
        <dbReference type="ARBA" id="ARBA00022475"/>
    </source>
</evidence>
<dbReference type="Proteomes" id="UP000245754">
    <property type="component" value="Unassembled WGS sequence"/>
</dbReference>
<dbReference type="NCBIfam" id="TIGR03173">
    <property type="entry name" value="pbuX"/>
    <property type="match status" value="1"/>
</dbReference>
<dbReference type="Pfam" id="PF00860">
    <property type="entry name" value="Xan_ur_permease"/>
    <property type="match status" value="1"/>
</dbReference>
<gene>
    <name evidence="9" type="ORF">C7419_1011953</name>
</gene>
<keyword evidence="4" id="KW-1003">Cell membrane</keyword>